<dbReference type="InterPro" id="IPR003959">
    <property type="entry name" value="ATPase_AAA_core"/>
</dbReference>
<dbReference type="Pfam" id="PF13476">
    <property type="entry name" value="AAA_23"/>
    <property type="match status" value="1"/>
</dbReference>
<evidence type="ECO:0000256" key="1">
    <source>
        <dbReference type="ARBA" id="ARBA00004202"/>
    </source>
</evidence>
<gene>
    <name evidence="9" type="ORF">GJ697_19545</name>
</gene>
<evidence type="ECO:0000256" key="5">
    <source>
        <dbReference type="ARBA" id="ARBA00023004"/>
    </source>
</evidence>
<dbReference type="PANTHER" id="PTHR42771:SF2">
    <property type="entry name" value="IRON(3+)-HYDROXAMATE IMPORT ATP-BINDING PROTEIN FHUC"/>
    <property type="match status" value="1"/>
</dbReference>
<dbReference type="Gene3D" id="3.40.50.300">
    <property type="entry name" value="P-loop containing nucleotide triphosphate hydrolases"/>
    <property type="match status" value="2"/>
</dbReference>
<keyword evidence="10" id="KW-1185">Reference proteome</keyword>
<organism evidence="9 10">
    <name type="scientific">Duganella alba</name>
    <dbReference type="NCBI Taxonomy" id="2666081"/>
    <lineage>
        <taxon>Bacteria</taxon>
        <taxon>Pseudomonadati</taxon>
        <taxon>Pseudomonadota</taxon>
        <taxon>Betaproteobacteria</taxon>
        <taxon>Burkholderiales</taxon>
        <taxon>Oxalobacteraceae</taxon>
        <taxon>Telluria group</taxon>
        <taxon>Duganella</taxon>
    </lineage>
</organism>
<evidence type="ECO:0000256" key="7">
    <source>
        <dbReference type="ARBA" id="ARBA00023136"/>
    </source>
</evidence>
<keyword evidence="4" id="KW-0410">Iron transport</keyword>
<evidence type="ECO:0000256" key="6">
    <source>
        <dbReference type="ARBA" id="ARBA00023065"/>
    </source>
</evidence>
<evidence type="ECO:0000256" key="3">
    <source>
        <dbReference type="ARBA" id="ARBA00022475"/>
    </source>
</evidence>
<dbReference type="GO" id="GO:0006826">
    <property type="term" value="P:iron ion transport"/>
    <property type="evidence" value="ECO:0007669"/>
    <property type="project" value="UniProtKB-KW"/>
</dbReference>
<evidence type="ECO:0000313" key="10">
    <source>
        <dbReference type="Proteomes" id="UP000481037"/>
    </source>
</evidence>
<dbReference type="InterPro" id="IPR003593">
    <property type="entry name" value="AAA+_ATPase"/>
</dbReference>
<dbReference type="AlphaFoldDB" id="A0A6L5QJS6"/>
<evidence type="ECO:0000256" key="2">
    <source>
        <dbReference type="ARBA" id="ARBA00022448"/>
    </source>
</evidence>
<feature type="domain" description="AAA+ ATPase" evidence="8">
    <location>
        <begin position="41"/>
        <end position="211"/>
    </location>
</feature>
<reference evidence="9 10" key="1">
    <citation type="submission" date="2019-11" db="EMBL/GenBank/DDBJ databases">
        <title>Novel species isolated from a subtropical stream in China.</title>
        <authorList>
            <person name="Lu H."/>
        </authorList>
    </citation>
    <scope>NUCLEOTIDE SEQUENCE [LARGE SCALE GENOMIC DNA]</scope>
    <source>
        <strain evidence="9 10">FT25W</strain>
    </source>
</reference>
<keyword evidence="2" id="KW-0813">Transport</keyword>
<dbReference type="Proteomes" id="UP000481037">
    <property type="component" value="Unassembled WGS sequence"/>
</dbReference>
<dbReference type="PANTHER" id="PTHR42771">
    <property type="entry name" value="IRON(3+)-HYDROXAMATE IMPORT ATP-BINDING PROTEIN FHUC"/>
    <property type="match status" value="1"/>
</dbReference>
<keyword evidence="3" id="KW-1003">Cell membrane</keyword>
<comment type="subcellular location">
    <subcellularLocation>
        <location evidence="1">Cell membrane</location>
        <topology evidence="1">Peripheral membrane protein</topology>
    </subcellularLocation>
</comment>
<accession>A0A6L5QJS6</accession>
<evidence type="ECO:0000313" key="9">
    <source>
        <dbReference type="EMBL" id="MRX10036.1"/>
    </source>
</evidence>
<dbReference type="InterPro" id="IPR051535">
    <property type="entry name" value="Siderophore_ABC-ATPase"/>
</dbReference>
<protein>
    <submittedName>
        <fullName evidence="9">AAA family ATPase</fullName>
    </submittedName>
</protein>
<keyword evidence="5" id="KW-0408">Iron</keyword>
<dbReference type="CDD" id="cd00267">
    <property type="entry name" value="ABC_ATPase"/>
    <property type="match status" value="1"/>
</dbReference>
<dbReference type="InterPro" id="IPR038729">
    <property type="entry name" value="Rad50/SbcC_AAA"/>
</dbReference>
<keyword evidence="7" id="KW-0472">Membrane</keyword>
<dbReference type="GO" id="GO:0016887">
    <property type="term" value="F:ATP hydrolysis activity"/>
    <property type="evidence" value="ECO:0007669"/>
    <property type="project" value="InterPro"/>
</dbReference>
<dbReference type="RefSeq" id="WP_166455239.1">
    <property type="nucleotide sequence ID" value="NZ_WKJM01000017.1"/>
</dbReference>
<dbReference type="SUPFAM" id="SSF52540">
    <property type="entry name" value="P-loop containing nucleoside triphosphate hydrolases"/>
    <property type="match status" value="1"/>
</dbReference>
<sequence length="248" mass="27799">MGLLAKPYLQRITALFGDDVDWERHPYRVPAVRDLSSLDFHPDVTFFIGENGAGKSTLLEAIALALGFSIDGGSRNVFNLNTAQEAAPLFQSLRLSKSFKTPRDRYFFRAESFHNVATRLDELDERSAASVKSLHARSHGEAFMSVLVDTFRGNGLYLLDEPEAALSPNRQLAALRVIDQLVRQESQFIIATHSPILLAYPNAKILLFDGTGITEVAYEDTEHYAVTRDFLNHYPKRLEQLLDQDADG</sequence>
<dbReference type="SMART" id="SM00382">
    <property type="entry name" value="AAA"/>
    <property type="match status" value="1"/>
</dbReference>
<dbReference type="GO" id="GO:0006302">
    <property type="term" value="P:double-strand break repair"/>
    <property type="evidence" value="ECO:0007669"/>
    <property type="project" value="InterPro"/>
</dbReference>
<proteinExistence type="predicted"/>
<dbReference type="EMBL" id="WKJM01000017">
    <property type="protein sequence ID" value="MRX10036.1"/>
    <property type="molecule type" value="Genomic_DNA"/>
</dbReference>
<dbReference type="GO" id="GO:0005886">
    <property type="term" value="C:plasma membrane"/>
    <property type="evidence" value="ECO:0007669"/>
    <property type="project" value="UniProtKB-SubCell"/>
</dbReference>
<keyword evidence="6" id="KW-0406">Ion transport</keyword>
<dbReference type="Pfam" id="PF13304">
    <property type="entry name" value="AAA_21"/>
    <property type="match status" value="1"/>
</dbReference>
<evidence type="ECO:0000259" key="8">
    <source>
        <dbReference type="SMART" id="SM00382"/>
    </source>
</evidence>
<name>A0A6L5QJS6_9BURK</name>
<comment type="caution">
    <text evidence="9">The sequence shown here is derived from an EMBL/GenBank/DDBJ whole genome shotgun (WGS) entry which is preliminary data.</text>
</comment>
<evidence type="ECO:0000256" key="4">
    <source>
        <dbReference type="ARBA" id="ARBA00022496"/>
    </source>
</evidence>
<dbReference type="InterPro" id="IPR027417">
    <property type="entry name" value="P-loop_NTPase"/>
</dbReference>